<dbReference type="NCBIfam" id="TIGR02937">
    <property type="entry name" value="sigma70-ECF"/>
    <property type="match status" value="1"/>
</dbReference>
<evidence type="ECO:0000259" key="7">
    <source>
        <dbReference type="Pfam" id="PF04542"/>
    </source>
</evidence>
<dbReference type="RefSeq" id="WP_353863670.1">
    <property type="nucleotide sequence ID" value="NZ_CP088295.1"/>
</dbReference>
<dbReference type="InterPro" id="IPR032710">
    <property type="entry name" value="NTF2-like_dom_sf"/>
</dbReference>
<dbReference type="EMBL" id="CP088295">
    <property type="protein sequence ID" value="UUY03157.1"/>
    <property type="molecule type" value="Genomic_DNA"/>
</dbReference>
<protein>
    <submittedName>
        <fullName evidence="9">RNA polymerase sigma factor SigJ</fullName>
    </submittedName>
</protein>
<dbReference type="SUPFAM" id="SSF88946">
    <property type="entry name" value="Sigma2 domain of RNA polymerase sigma factors"/>
    <property type="match status" value="1"/>
</dbReference>
<dbReference type="SUPFAM" id="SSF88659">
    <property type="entry name" value="Sigma3 and sigma4 domains of RNA polymerase sigma factors"/>
    <property type="match status" value="1"/>
</dbReference>
<dbReference type="InterPro" id="IPR007627">
    <property type="entry name" value="RNA_pol_sigma70_r2"/>
</dbReference>
<dbReference type="Gene3D" id="1.10.1740.10">
    <property type="match status" value="1"/>
</dbReference>
<name>A0ABY5PFG7_9ACTN</name>
<dbReference type="PANTHER" id="PTHR30173">
    <property type="entry name" value="SIGMA 19 FACTOR"/>
    <property type="match status" value="1"/>
</dbReference>
<keyword evidence="10" id="KW-1185">Reference proteome</keyword>
<keyword evidence="3" id="KW-0805">Transcription regulation</keyword>
<dbReference type="Gene3D" id="3.10.450.50">
    <property type="match status" value="1"/>
</dbReference>
<feature type="domain" description="RNA polymerase sigma-70 region 2" evidence="7">
    <location>
        <begin position="7"/>
        <end position="69"/>
    </location>
</feature>
<evidence type="ECO:0000313" key="9">
    <source>
        <dbReference type="EMBL" id="UUY03157.1"/>
    </source>
</evidence>
<keyword evidence="5" id="KW-0804">Transcription</keyword>
<dbReference type="InterPro" id="IPR013324">
    <property type="entry name" value="RNA_pol_sigma_r3/r4-like"/>
</dbReference>
<comment type="similarity">
    <text evidence="1">Belongs to the sigma-70 factor family. ECF subfamily.</text>
</comment>
<organism evidence="9 10">
    <name type="scientific">Svornostia abyssi</name>
    <dbReference type="NCBI Taxonomy" id="2898438"/>
    <lineage>
        <taxon>Bacteria</taxon>
        <taxon>Bacillati</taxon>
        <taxon>Actinomycetota</taxon>
        <taxon>Thermoleophilia</taxon>
        <taxon>Solirubrobacterales</taxon>
        <taxon>Baekduiaceae</taxon>
        <taxon>Svornostia</taxon>
    </lineage>
</organism>
<dbReference type="Gene3D" id="1.10.10.10">
    <property type="entry name" value="Winged helix-like DNA-binding domain superfamily/Winged helix DNA-binding domain"/>
    <property type="match status" value="1"/>
</dbReference>
<feature type="compositionally biased region" description="Basic and acidic residues" evidence="6">
    <location>
        <begin position="154"/>
        <end position="168"/>
    </location>
</feature>
<proteinExistence type="inferred from homology"/>
<evidence type="ECO:0000259" key="8">
    <source>
        <dbReference type="Pfam" id="PF08281"/>
    </source>
</evidence>
<dbReference type="InterPro" id="IPR013249">
    <property type="entry name" value="RNA_pol_sigma70_r4_t2"/>
</dbReference>
<evidence type="ECO:0000256" key="5">
    <source>
        <dbReference type="ARBA" id="ARBA00023163"/>
    </source>
</evidence>
<feature type="domain" description="RNA polymerase sigma factor 70 region 4 type 2" evidence="8">
    <location>
        <begin position="105"/>
        <end position="155"/>
    </location>
</feature>
<evidence type="ECO:0000256" key="3">
    <source>
        <dbReference type="ARBA" id="ARBA00023015"/>
    </source>
</evidence>
<accession>A0ABY5PFG7</accession>
<dbReference type="InterPro" id="IPR052704">
    <property type="entry name" value="ECF_Sigma-70_Domain"/>
</dbReference>
<evidence type="ECO:0000256" key="4">
    <source>
        <dbReference type="ARBA" id="ARBA00023082"/>
    </source>
</evidence>
<dbReference type="NCBIfam" id="NF007214">
    <property type="entry name" value="PRK09636.1"/>
    <property type="match status" value="1"/>
</dbReference>
<evidence type="ECO:0000256" key="2">
    <source>
        <dbReference type="ARBA" id="ARBA00011344"/>
    </source>
</evidence>
<dbReference type="Pfam" id="PF04542">
    <property type="entry name" value="Sigma70_r2"/>
    <property type="match status" value="1"/>
</dbReference>
<dbReference type="InterPro" id="IPR013325">
    <property type="entry name" value="RNA_pol_sigma_r2"/>
</dbReference>
<dbReference type="InterPro" id="IPR036388">
    <property type="entry name" value="WH-like_DNA-bd_sf"/>
</dbReference>
<evidence type="ECO:0000256" key="1">
    <source>
        <dbReference type="ARBA" id="ARBA00010641"/>
    </source>
</evidence>
<dbReference type="Proteomes" id="UP001058860">
    <property type="component" value="Chromosome"/>
</dbReference>
<dbReference type="PANTHER" id="PTHR30173:SF43">
    <property type="entry name" value="ECF RNA POLYMERASE SIGMA FACTOR SIGI-RELATED"/>
    <property type="match status" value="1"/>
</dbReference>
<keyword evidence="4" id="KW-0731">Sigma factor</keyword>
<comment type="subunit">
    <text evidence="2">Interacts transiently with the RNA polymerase catalytic core formed by RpoA, RpoB, RpoC and RpoZ (2 alpha, 1 beta, 1 beta' and 1 omega subunit) to form the RNA polymerase holoenzyme that can initiate transcription.</text>
</comment>
<sequence>MSREDVFERERPRLTRVAYGMLGSHAEAEDVVQEAWLRWERAGEDVRDPAAWLTTVVGRLALDALGSARARRETYVGPWLPEPIVTAADADPADRVTLDETVSLALFAVLERLTPAERTAFVLHDVFGLSFAEVGEAVGRSPEASRQLASRARRAVESARPRATPAREEQERVVTAFAAACAGGDLQELVALLDPDVVWRSDGGGRVTATRRPLHGSAQVAKAILGFARRPPLGGYAADVNGEPGLVFRDADGVITVMAFTIDAGRIAEIHVVRNPEKVTRVPAP</sequence>
<dbReference type="Pfam" id="PF08281">
    <property type="entry name" value="Sigma70_r4_2"/>
    <property type="match status" value="1"/>
</dbReference>
<gene>
    <name evidence="9" type="primary">sigJ</name>
    <name evidence="9" type="ORF">LRS13_21175</name>
</gene>
<evidence type="ECO:0000313" key="10">
    <source>
        <dbReference type="Proteomes" id="UP001058860"/>
    </source>
</evidence>
<evidence type="ECO:0000256" key="6">
    <source>
        <dbReference type="SAM" id="MobiDB-lite"/>
    </source>
</evidence>
<reference evidence="10" key="1">
    <citation type="submission" date="2021-11" db="EMBL/GenBank/DDBJ databases">
        <title>Cultivation dependent microbiological survey of springs from the worlds oldest radium mine currently devoted to the extraction of radon-saturated water.</title>
        <authorList>
            <person name="Kapinusova G."/>
            <person name="Smrhova T."/>
            <person name="Strejcek M."/>
            <person name="Suman J."/>
            <person name="Jani K."/>
            <person name="Pajer P."/>
            <person name="Uhlik O."/>
        </authorList>
    </citation>
    <scope>NUCLEOTIDE SEQUENCE [LARGE SCALE GENOMIC DNA]</scope>
    <source>
        <strain evidence="10">J379</strain>
    </source>
</reference>
<dbReference type="SUPFAM" id="SSF54427">
    <property type="entry name" value="NTF2-like"/>
    <property type="match status" value="1"/>
</dbReference>
<dbReference type="InterPro" id="IPR014284">
    <property type="entry name" value="RNA_pol_sigma-70_dom"/>
</dbReference>
<feature type="region of interest" description="Disordered" evidence="6">
    <location>
        <begin position="142"/>
        <end position="168"/>
    </location>
</feature>